<dbReference type="GO" id="GO:0003723">
    <property type="term" value="F:RNA binding"/>
    <property type="evidence" value="ECO:0007669"/>
    <property type="project" value="UniProtKB-UniRule"/>
</dbReference>
<dbReference type="EMBL" id="VRMN01000004">
    <property type="protein sequence ID" value="KAA8494788.1"/>
    <property type="molecule type" value="Genomic_DNA"/>
</dbReference>
<dbReference type="AlphaFoldDB" id="A0A5J4YUC0"/>
<feature type="compositionally biased region" description="Polar residues" evidence="2">
    <location>
        <begin position="204"/>
        <end position="216"/>
    </location>
</feature>
<keyword evidence="5" id="KW-1185">Reference proteome</keyword>
<feature type="region of interest" description="Disordered" evidence="2">
    <location>
        <begin position="172"/>
        <end position="216"/>
    </location>
</feature>
<evidence type="ECO:0000256" key="2">
    <source>
        <dbReference type="SAM" id="MobiDB-lite"/>
    </source>
</evidence>
<accession>A0A5J4YUC0</accession>
<dbReference type="Proteomes" id="UP000324585">
    <property type="component" value="Unassembled WGS sequence"/>
</dbReference>
<evidence type="ECO:0000256" key="1">
    <source>
        <dbReference type="PROSITE-ProRule" id="PRU00176"/>
    </source>
</evidence>
<sequence>MESSTLLRDEASPLEAAEAIRPETVPRSEAAGESDALPTASTGAETRNVDQEEDEMDIDAVVIREETPLVITALGTQPQEIDRTSATLYVRNLPKKGVLPRTVRRALLERFERWRLPTKRSVKLGLYAHTQGSAFVICRSREAAKQAIHSIHGKALVCGKRVEVCFSNQKSELTRRRDQDDEPGSIHKAYNARKKLRIQRTRSKLASNAKPHTTQR</sequence>
<dbReference type="PROSITE" id="PS50102">
    <property type="entry name" value="RRM"/>
    <property type="match status" value="1"/>
</dbReference>
<protein>
    <recommendedName>
        <fullName evidence="3">RRM domain-containing protein</fullName>
    </recommendedName>
</protein>
<dbReference type="SUPFAM" id="SSF54928">
    <property type="entry name" value="RNA-binding domain, RBD"/>
    <property type="match status" value="1"/>
</dbReference>
<evidence type="ECO:0000259" key="3">
    <source>
        <dbReference type="PROSITE" id="PS50102"/>
    </source>
</evidence>
<dbReference type="OrthoDB" id="266020at2759"/>
<feature type="region of interest" description="Disordered" evidence="2">
    <location>
        <begin position="1"/>
        <end position="55"/>
    </location>
</feature>
<dbReference type="Gene3D" id="3.30.70.330">
    <property type="match status" value="1"/>
</dbReference>
<evidence type="ECO:0000313" key="4">
    <source>
        <dbReference type="EMBL" id="KAA8494788.1"/>
    </source>
</evidence>
<dbReference type="CDD" id="cd00590">
    <property type="entry name" value="RRM_SF"/>
    <property type="match status" value="1"/>
</dbReference>
<organism evidence="4 5">
    <name type="scientific">Porphyridium purpureum</name>
    <name type="common">Red alga</name>
    <name type="synonym">Porphyridium cruentum</name>
    <dbReference type="NCBI Taxonomy" id="35688"/>
    <lineage>
        <taxon>Eukaryota</taxon>
        <taxon>Rhodophyta</taxon>
        <taxon>Bangiophyceae</taxon>
        <taxon>Porphyridiales</taxon>
        <taxon>Porphyridiaceae</taxon>
        <taxon>Porphyridium</taxon>
    </lineage>
</organism>
<evidence type="ECO:0000313" key="5">
    <source>
        <dbReference type="Proteomes" id="UP000324585"/>
    </source>
</evidence>
<dbReference type="InterPro" id="IPR035979">
    <property type="entry name" value="RBD_domain_sf"/>
</dbReference>
<dbReference type="InterPro" id="IPR000504">
    <property type="entry name" value="RRM_dom"/>
</dbReference>
<name>A0A5J4YUC0_PORPP</name>
<proteinExistence type="predicted"/>
<reference evidence="5" key="1">
    <citation type="journal article" date="2019" name="Nat. Commun.">
        <title>Expansion of phycobilisome linker gene families in mesophilic red algae.</title>
        <authorList>
            <person name="Lee J."/>
            <person name="Kim D."/>
            <person name="Bhattacharya D."/>
            <person name="Yoon H.S."/>
        </authorList>
    </citation>
    <scope>NUCLEOTIDE SEQUENCE [LARGE SCALE GENOMIC DNA]</scope>
    <source>
        <strain evidence="5">CCMP 1328</strain>
    </source>
</reference>
<gene>
    <name evidence="4" type="ORF">FVE85_3029</name>
</gene>
<dbReference type="InterPro" id="IPR012677">
    <property type="entry name" value="Nucleotide-bd_a/b_plait_sf"/>
</dbReference>
<feature type="domain" description="RRM" evidence="3">
    <location>
        <begin position="86"/>
        <end position="169"/>
    </location>
</feature>
<feature type="compositionally biased region" description="Basic residues" evidence="2">
    <location>
        <begin position="190"/>
        <end position="203"/>
    </location>
</feature>
<comment type="caution">
    <text evidence="4">The sequence shown here is derived from an EMBL/GenBank/DDBJ whole genome shotgun (WGS) entry which is preliminary data.</text>
</comment>
<keyword evidence="1" id="KW-0694">RNA-binding</keyword>